<comment type="caution">
    <text evidence="1">The sequence shown here is derived from an EMBL/GenBank/DDBJ whole genome shotgun (WGS) entry which is preliminary data.</text>
</comment>
<evidence type="ECO:0000313" key="4">
    <source>
        <dbReference type="Proteomes" id="UP000480929"/>
    </source>
</evidence>
<dbReference type="Proteomes" id="UP000433575">
    <property type="component" value="Unassembled WGS sequence"/>
</dbReference>
<evidence type="ECO:0000313" key="1">
    <source>
        <dbReference type="EMBL" id="MSA88712.1"/>
    </source>
</evidence>
<evidence type="ECO:0000313" key="2">
    <source>
        <dbReference type="EMBL" id="MSC32259.1"/>
    </source>
</evidence>
<keyword evidence="4" id="KW-1185">Reference proteome</keyword>
<name>A0A6N7S4V5_9FIRM</name>
<protein>
    <submittedName>
        <fullName evidence="1">HTH domain-containing protein</fullName>
    </submittedName>
</protein>
<proteinExistence type="predicted"/>
<accession>A0A6N7S4V5</accession>
<sequence>MTNLYSLRIYQEIGYLISNKRVRPAEFIHHFSLSQYEFAQDLEKIEVLQSNYGLKIQADRDQITFSIVDAALFNDTYRSLCGFYEQYNFRGDFHDKMLLQFEICEMLLGTEGFIQIDTIAELLGYSRSIIRAPLKLAREFISSYNIQIENIPHHGIRLQAQELAAAGGLQLV</sequence>
<dbReference type="EMBL" id="WKPI01000004">
    <property type="protein sequence ID" value="MSC32259.1"/>
    <property type="molecule type" value="Genomic_DNA"/>
</dbReference>
<reference evidence="3 4" key="1">
    <citation type="journal article" date="2019" name="Nat. Med.">
        <title>A library of human gut bacterial isolates paired with longitudinal multiomics data enables mechanistic microbiome research.</title>
        <authorList>
            <person name="Poyet M."/>
            <person name="Groussin M."/>
            <person name="Gibbons S.M."/>
            <person name="Avila-Pacheco J."/>
            <person name="Jiang X."/>
            <person name="Kearney S.M."/>
            <person name="Perrotta A.R."/>
            <person name="Berdy B."/>
            <person name="Zhao S."/>
            <person name="Lieberman T.D."/>
            <person name="Swanson P.K."/>
            <person name="Smith M."/>
            <person name="Roesemann S."/>
            <person name="Alexander J.E."/>
            <person name="Rich S.A."/>
            <person name="Livny J."/>
            <person name="Vlamakis H."/>
            <person name="Clish C."/>
            <person name="Bullock K."/>
            <person name="Deik A."/>
            <person name="Scott J."/>
            <person name="Pierce K.A."/>
            <person name="Xavier R.J."/>
            <person name="Alm E.J."/>
        </authorList>
    </citation>
    <scope>NUCLEOTIDE SEQUENCE [LARGE SCALE GENOMIC DNA]</scope>
    <source>
        <strain evidence="1 3">BIOML-A4</strain>
        <strain evidence="2 4">BIOML-A5</strain>
    </source>
</reference>
<dbReference type="RefSeq" id="WP_154238217.1">
    <property type="nucleotide sequence ID" value="NZ_CALJPI010000259.1"/>
</dbReference>
<evidence type="ECO:0000313" key="3">
    <source>
        <dbReference type="Proteomes" id="UP000433575"/>
    </source>
</evidence>
<dbReference type="AlphaFoldDB" id="A0A6N7S4V5"/>
<dbReference type="EMBL" id="WKPJ01000005">
    <property type="protein sequence ID" value="MSA88712.1"/>
    <property type="molecule type" value="Genomic_DNA"/>
</dbReference>
<organism evidence="1 3">
    <name type="scientific">Holdemania massiliensis</name>
    <dbReference type="NCBI Taxonomy" id="1468449"/>
    <lineage>
        <taxon>Bacteria</taxon>
        <taxon>Bacillati</taxon>
        <taxon>Bacillota</taxon>
        <taxon>Erysipelotrichia</taxon>
        <taxon>Erysipelotrichales</taxon>
        <taxon>Erysipelotrichaceae</taxon>
        <taxon>Holdemania</taxon>
    </lineage>
</organism>
<dbReference type="Proteomes" id="UP000480929">
    <property type="component" value="Unassembled WGS sequence"/>
</dbReference>
<gene>
    <name evidence="2" type="ORF">GKD88_03900</name>
    <name evidence="1" type="ORF">GKE08_05170</name>
</gene>